<organism evidence="2 3">
    <name type="scientific">Laribacter hongkongensis</name>
    <dbReference type="NCBI Taxonomy" id="168471"/>
    <lineage>
        <taxon>Bacteria</taxon>
        <taxon>Pseudomonadati</taxon>
        <taxon>Pseudomonadota</taxon>
        <taxon>Betaproteobacteria</taxon>
        <taxon>Neisseriales</taxon>
        <taxon>Aquaspirillaceae</taxon>
        <taxon>Laribacter</taxon>
    </lineage>
</organism>
<sequence>MARKREKWIDCNQKAGSLAAGSPGKPNLATRMSRRYPAGANRDMAGNRQNKTGWQPPTRLSKSQSSGLV</sequence>
<dbReference type="AlphaFoldDB" id="A0A248LHX2"/>
<dbReference type="Proteomes" id="UP000197424">
    <property type="component" value="Chromosome"/>
</dbReference>
<evidence type="ECO:0000256" key="1">
    <source>
        <dbReference type="SAM" id="MobiDB-lite"/>
    </source>
</evidence>
<reference evidence="3" key="1">
    <citation type="submission" date="2017-06" db="EMBL/GenBank/DDBJ databases">
        <title>Whole genome sequence of Laribacter hongkongensis LHGZ1.</title>
        <authorList>
            <person name="Chen D."/>
            <person name="Wu H."/>
            <person name="Chen J."/>
        </authorList>
    </citation>
    <scope>NUCLEOTIDE SEQUENCE [LARGE SCALE GENOMIC DNA]</scope>
    <source>
        <strain evidence="3">LHGZ1</strain>
    </source>
</reference>
<accession>A0A248LHX2</accession>
<feature type="region of interest" description="Disordered" evidence="1">
    <location>
        <begin position="1"/>
        <end position="69"/>
    </location>
</feature>
<protein>
    <submittedName>
        <fullName evidence="2">Uncharacterized protein</fullName>
    </submittedName>
</protein>
<evidence type="ECO:0000313" key="3">
    <source>
        <dbReference type="Proteomes" id="UP000197424"/>
    </source>
</evidence>
<evidence type="ECO:0000313" key="2">
    <source>
        <dbReference type="EMBL" id="ASJ24064.1"/>
    </source>
</evidence>
<proteinExistence type="predicted"/>
<dbReference type="EMBL" id="CP022115">
    <property type="protein sequence ID" value="ASJ24064.1"/>
    <property type="molecule type" value="Genomic_DNA"/>
</dbReference>
<feature type="compositionally biased region" description="Polar residues" evidence="1">
    <location>
        <begin position="47"/>
        <end position="69"/>
    </location>
</feature>
<name>A0A248LHX2_9NEIS</name>
<gene>
    <name evidence="2" type="ORF">LHGZ1_1233</name>
</gene>